<sequence length="257" mass="28129">MTYQTIIVEAHDKVGLVKLNRPEALNALNKQLLEELRDALAALEADDAIGVIVLTGSDKAFAAGADIKEMQPVSFVDAYINDMFAGNQHLDYVRKPVIAAVAGYALGGGCELAMMCDFIIAADNAKFGQPEITLGIMPGMGGSQRLTHYVGKSKAMEMCLTGRLMDAEEAERSGLVSRIVPVASLLDDAMKTAQKIAGFSRPSVLMNKEAVNRAYEVSLHEGLRFERRLFHSLFALEDQKEGMSAFIEKRKPDFKNR</sequence>
<dbReference type="NCBIfam" id="NF004517">
    <property type="entry name" value="PRK05862.1"/>
    <property type="match status" value="1"/>
</dbReference>
<proteinExistence type="inferred from homology"/>
<dbReference type="SUPFAM" id="SSF52096">
    <property type="entry name" value="ClpP/crotonase"/>
    <property type="match status" value="1"/>
</dbReference>
<dbReference type="InterPro" id="IPR014748">
    <property type="entry name" value="Enoyl-CoA_hydra_C"/>
</dbReference>
<evidence type="ECO:0000256" key="1">
    <source>
        <dbReference type="ARBA" id="ARBA00005254"/>
    </source>
</evidence>
<evidence type="ECO:0000313" key="5">
    <source>
        <dbReference type="Proteomes" id="UP001424441"/>
    </source>
</evidence>
<dbReference type="Pfam" id="PF00378">
    <property type="entry name" value="ECH_1"/>
    <property type="match status" value="1"/>
</dbReference>
<accession>A0ABP3QSX7</accession>
<evidence type="ECO:0000256" key="3">
    <source>
        <dbReference type="RuleBase" id="RU003707"/>
    </source>
</evidence>
<dbReference type="PANTHER" id="PTHR11941:SF54">
    <property type="entry name" value="ENOYL-COA HYDRATASE, MITOCHONDRIAL"/>
    <property type="match status" value="1"/>
</dbReference>
<dbReference type="InterPro" id="IPR001753">
    <property type="entry name" value="Enoyl-CoA_hydra/iso"/>
</dbReference>
<protein>
    <submittedName>
        <fullName evidence="4">Enoyl-CoA hydratase</fullName>
    </submittedName>
</protein>
<dbReference type="Gene3D" id="3.90.226.10">
    <property type="entry name" value="2-enoyl-CoA Hydratase, Chain A, domain 1"/>
    <property type="match status" value="1"/>
</dbReference>
<dbReference type="InterPro" id="IPR018376">
    <property type="entry name" value="Enoyl-CoA_hyd/isom_CS"/>
</dbReference>
<comment type="caution">
    <text evidence="4">The sequence shown here is derived from an EMBL/GenBank/DDBJ whole genome shotgun (WGS) entry which is preliminary data.</text>
</comment>
<dbReference type="EMBL" id="BAAADE010000001">
    <property type="protein sequence ID" value="GAA0596741.1"/>
    <property type="molecule type" value="Genomic_DNA"/>
</dbReference>
<organism evidence="4 5">
    <name type="scientific">Paenochrobactrum glaciei</name>
    <dbReference type="NCBI Taxonomy" id="486407"/>
    <lineage>
        <taxon>Bacteria</taxon>
        <taxon>Pseudomonadati</taxon>
        <taxon>Pseudomonadota</taxon>
        <taxon>Alphaproteobacteria</taxon>
        <taxon>Hyphomicrobiales</taxon>
        <taxon>Brucellaceae</taxon>
        <taxon>Paenochrobactrum</taxon>
    </lineage>
</organism>
<evidence type="ECO:0000256" key="2">
    <source>
        <dbReference type="ARBA" id="ARBA00023239"/>
    </source>
</evidence>
<comment type="similarity">
    <text evidence="1 3">Belongs to the enoyl-CoA hydratase/isomerase family.</text>
</comment>
<dbReference type="InterPro" id="IPR029045">
    <property type="entry name" value="ClpP/crotonase-like_dom_sf"/>
</dbReference>
<keyword evidence="5" id="KW-1185">Reference proteome</keyword>
<evidence type="ECO:0000313" key="4">
    <source>
        <dbReference type="EMBL" id="GAA0596741.1"/>
    </source>
</evidence>
<name>A0ABP3QSX7_9HYPH</name>
<dbReference type="PROSITE" id="PS00166">
    <property type="entry name" value="ENOYL_COA_HYDRATASE"/>
    <property type="match status" value="1"/>
</dbReference>
<dbReference type="RefSeq" id="WP_343802141.1">
    <property type="nucleotide sequence ID" value="NZ_BAAADE010000001.1"/>
</dbReference>
<dbReference type="Gene3D" id="1.10.12.10">
    <property type="entry name" value="Lyase 2-enoyl-coa Hydratase, Chain A, domain 2"/>
    <property type="match status" value="1"/>
</dbReference>
<keyword evidence="2" id="KW-0456">Lyase</keyword>
<reference evidence="5" key="1">
    <citation type="journal article" date="2019" name="Int. J. Syst. Evol. Microbiol.">
        <title>The Global Catalogue of Microorganisms (GCM) 10K type strain sequencing project: providing services to taxonomists for standard genome sequencing and annotation.</title>
        <authorList>
            <consortium name="The Broad Institute Genomics Platform"/>
            <consortium name="The Broad Institute Genome Sequencing Center for Infectious Disease"/>
            <person name="Wu L."/>
            <person name="Ma J."/>
        </authorList>
    </citation>
    <scope>NUCLEOTIDE SEQUENCE [LARGE SCALE GENOMIC DNA]</scope>
    <source>
        <strain evidence="5">JCM 15115</strain>
    </source>
</reference>
<dbReference type="PANTHER" id="PTHR11941">
    <property type="entry name" value="ENOYL-COA HYDRATASE-RELATED"/>
    <property type="match status" value="1"/>
</dbReference>
<dbReference type="Proteomes" id="UP001424441">
    <property type="component" value="Unassembled WGS sequence"/>
</dbReference>
<gene>
    <name evidence="4" type="ORF">GCM10008943_09840</name>
</gene>
<dbReference type="CDD" id="cd06558">
    <property type="entry name" value="crotonase-like"/>
    <property type="match status" value="1"/>
</dbReference>